<evidence type="ECO:0000256" key="7">
    <source>
        <dbReference type="ARBA" id="ARBA00023125"/>
    </source>
</evidence>
<gene>
    <name evidence="17" type="ORF">RHSIM_Rhsim05G0131900</name>
</gene>
<dbReference type="GO" id="GO:0043565">
    <property type="term" value="F:sequence-specific DNA binding"/>
    <property type="evidence" value="ECO:0007669"/>
    <property type="project" value="UniProtKB-UniRule"/>
</dbReference>
<feature type="domain" description="Lon proteolytic" evidence="15">
    <location>
        <begin position="882"/>
        <end position="1066"/>
    </location>
</feature>
<dbReference type="FunFam" id="1.10.8.60:FF:000080">
    <property type="entry name" value="Lon protease homolog, mitochondrial"/>
    <property type="match status" value="1"/>
</dbReference>
<dbReference type="InterPro" id="IPR014721">
    <property type="entry name" value="Ribsml_uS5_D2-typ_fold_subgr"/>
</dbReference>
<feature type="domain" description="Lon N-terminal" evidence="16">
    <location>
        <begin position="155"/>
        <end position="395"/>
    </location>
</feature>
<evidence type="ECO:0000256" key="14">
    <source>
        <dbReference type="SAM" id="MobiDB-lite"/>
    </source>
</evidence>
<dbReference type="Pfam" id="PF00004">
    <property type="entry name" value="AAA"/>
    <property type="match status" value="1"/>
</dbReference>
<feature type="active site" evidence="11 12">
    <location>
        <position position="972"/>
    </location>
</feature>
<evidence type="ECO:0000256" key="13">
    <source>
        <dbReference type="RuleBase" id="RU000591"/>
    </source>
</evidence>
<evidence type="ECO:0000256" key="11">
    <source>
        <dbReference type="HAMAP-Rule" id="MF_03120"/>
    </source>
</evidence>
<dbReference type="SUPFAM" id="SSF88697">
    <property type="entry name" value="PUA domain-like"/>
    <property type="match status" value="1"/>
</dbReference>
<feature type="region of interest" description="Disordered" evidence="14">
    <location>
        <begin position="70"/>
        <end position="94"/>
    </location>
</feature>
<dbReference type="SUPFAM" id="SSF52540">
    <property type="entry name" value="P-loop containing nucleoside triphosphate hydrolases"/>
    <property type="match status" value="1"/>
</dbReference>
<dbReference type="Gene3D" id="3.30.230.10">
    <property type="match status" value="1"/>
</dbReference>
<keyword evidence="2 11" id="KW-0645">Protease</keyword>
<dbReference type="InterPro" id="IPR027503">
    <property type="entry name" value="Lonm_euk"/>
</dbReference>
<dbReference type="FunFam" id="3.30.230.10:FF:000015">
    <property type="entry name" value="Lon protease homolog, mitochondrial"/>
    <property type="match status" value="1"/>
</dbReference>
<dbReference type="InterPro" id="IPR008269">
    <property type="entry name" value="Lon_proteolytic"/>
</dbReference>
<keyword evidence="6 11" id="KW-0067">ATP-binding</keyword>
<dbReference type="FunFam" id="3.40.50.300:FF:000021">
    <property type="entry name" value="Lon protease homolog"/>
    <property type="match status" value="1"/>
</dbReference>
<dbReference type="InterPro" id="IPR004815">
    <property type="entry name" value="Lon_bac/euk-typ"/>
</dbReference>
<evidence type="ECO:0000259" key="15">
    <source>
        <dbReference type="PROSITE" id="PS51786"/>
    </source>
</evidence>
<dbReference type="GO" id="GO:0004252">
    <property type="term" value="F:serine-type endopeptidase activity"/>
    <property type="evidence" value="ECO:0007669"/>
    <property type="project" value="UniProtKB-UniRule"/>
</dbReference>
<feature type="active site" evidence="11 12">
    <location>
        <position position="1015"/>
    </location>
</feature>
<evidence type="ECO:0000313" key="18">
    <source>
        <dbReference type="Proteomes" id="UP000626092"/>
    </source>
</evidence>
<dbReference type="PROSITE" id="PS01046">
    <property type="entry name" value="LON_SER"/>
    <property type="match status" value="1"/>
</dbReference>
<dbReference type="Gene3D" id="3.40.50.300">
    <property type="entry name" value="P-loop containing nucleotide triphosphate hydrolases"/>
    <property type="match status" value="1"/>
</dbReference>
<dbReference type="Gene3D" id="1.20.5.5270">
    <property type="match status" value="1"/>
</dbReference>
<dbReference type="GO" id="GO:0034599">
    <property type="term" value="P:cellular response to oxidative stress"/>
    <property type="evidence" value="ECO:0007669"/>
    <property type="project" value="UniProtKB-UniRule"/>
</dbReference>
<keyword evidence="4 11" id="KW-0378">Hydrolase</keyword>
<dbReference type="InterPro" id="IPR054594">
    <property type="entry name" value="Lon_lid"/>
</dbReference>
<dbReference type="FunFam" id="1.20.5.5270:FF:000001">
    <property type="entry name" value="Lon protease homolog, mitochondrial"/>
    <property type="match status" value="1"/>
</dbReference>
<dbReference type="SUPFAM" id="SSF54211">
    <property type="entry name" value="Ribosomal protein S5 domain 2-like"/>
    <property type="match status" value="1"/>
</dbReference>
<dbReference type="Pfam" id="PF02190">
    <property type="entry name" value="LON_substr_bdg"/>
    <property type="match status" value="1"/>
</dbReference>
<dbReference type="Gene3D" id="1.10.8.60">
    <property type="match status" value="1"/>
</dbReference>
<dbReference type="PROSITE" id="PS51787">
    <property type="entry name" value="LON_N"/>
    <property type="match status" value="1"/>
</dbReference>
<dbReference type="GO" id="GO:0005524">
    <property type="term" value="F:ATP binding"/>
    <property type="evidence" value="ECO:0007669"/>
    <property type="project" value="UniProtKB-UniRule"/>
</dbReference>
<dbReference type="GO" id="GO:0004176">
    <property type="term" value="F:ATP-dependent peptidase activity"/>
    <property type="evidence" value="ECO:0007669"/>
    <property type="project" value="UniProtKB-UniRule"/>
</dbReference>
<dbReference type="GO" id="GO:0006515">
    <property type="term" value="P:protein quality control for misfolded or incompletely synthesized proteins"/>
    <property type="evidence" value="ECO:0007669"/>
    <property type="project" value="UniProtKB-UniRule"/>
</dbReference>
<dbReference type="FunFam" id="1.20.58.1480:FF:000006">
    <property type="entry name" value="Lon protease homolog, mitochondrial"/>
    <property type="match status" value="1"/>
</dbReference>
<protein>
    <recommendedName>
        <fullName evidence="11">Lon protease homolog, mitochondrial</fullName>
        <ecNumber evidence="11">3.4.21.53</ecNumber>
    </recommendedName>
</protein>
<dbReference type="GO" id="GO:0005759">
    <property type="term" value="C:mitochondrial matrix"/>
    <property type="evidence" value="ECO:0007669"/>
    <property type="project" value="UniProtKB-SubCell"/>
</dbReference>
<keyword evidence="7 11" id="KW-0238">DNA-binding</keyword>
<dbReference type="InterPro" id="IPR003111">
    <property type="entry name" value="Lon_prtase_N"/>
</dbReference>
<evidence type="ECO:0000256" key="9">
    <source>
        <dbReference type="ARBA" id="ARBA00050665"/>
    </source>
</evidence>
<dbReference type="InterPro" id="IPR027065">
    <property type="entry name" value="Lon_Prtase"/>
</dbReference>
<sequence length="1072" mass="118207">MEGFALSKISFLPLQPHHQWRPHSPLNYPKTLTPNPTHPKTPNFCRFNPQPPMLKALSSSCLRGRFQSAPPALPSHLRRHGTPSSAPFGGVSGSLRGRKSPSLCQRLFFCSDSTDGSDPAGAEVKRVEVEGEEADSKPSSAIVPTVFRPEDCLTVLALPLAHRPLFPGFYMPMYVKTGCRKGKSNDLHGIDPKLLAALQESRKRQAPYAGAFLLKDEPGTDPSVTSGSDTEKNINEVKGKELFNRLNKVGTLAQITSIQGDQVVLVGHRRLRITELVSEDPLTVRVDHLKAWPVFQIFPTFGLLADKPYDKDDDVVKATSFEVISTLRDVLKTSSLWRDHVQTYTQHMGDFNYSKLADFGAAISGANKFQCQQVLEELDVYKRLKLTLELVKKEMEISKIQESIAKAIEEKISGEQRRYLLNEQLKAIKKELGLEADDKTALSGKFRERIEPNKDKCPPHVLQVIEEELTKLQLLEASSSEFNVTRNYLDWLTALPWGNYSDENFDVLQAQKILDEDHYGLTDVKERILEFIAVGKLRGTSQGKIICLSGPPGVGKTSIGRSIARALNRKFYRFSVGGLSDVAEIKGHRRTYIGAMPGKMVQCLKNVGTANPLVLIDEIDKLGRGHAGDPASAMLELLDPEQNANFLDHYLDVPIDLSKVLFVCTANVVEMIPNPLLDRMEVVAIAGYITDEKMHIARDYLEKTTREACGIKPEQVEVTDAALLALIESYCREAGVRNLQKQIEKIYRKIALQLVRKGAYTEPPAAGDQVVEVDEAKTESVSDLGETVVGGETQVVADPVDCSSNEMASDATVEIDPMEKDLTVDQSQLVADQHADSQVNIETHEKRENEAANVVEKVSVDTSNLSDFVGKPVFHAERIYDQTPAGVVMGLAWTAMGGSTLYIETTLVEQSEGKGALHVTGQLGDVMKESTQIAHTVARAILMEKDPDNTFFANTKLHLHVPAGATPKDGPSAGCTMITSLLSLALKKPVKKDLAMTGEVTLTGKILPIGGVKEKTIAARRSDVKTIIFPSANRRDFDELAPNVKDGLEVHFVDDYSQIFVLAFADEEQTEK</sequence>
<dbReference type="PRINTS" id="PR00830">
    <property type="entry name" value="ENDOLAPTASE"/>
</dbReference>
<dbReference type="SMART" id="SM00464">
    <property type="entry name" value="LON"/>
    <property type="match status" value="1"/>
</dbReference>
<comment type="subcellular location">
    <subcellularLocation>
        <location evidence="1 11">Mitochondrion matrix</location>
    </subcellularLocation>
</comment>
<dbReference type="GO" id="GO:0051131">
    <property type="term" value="P:chaperone-mediated protein complex assembly"/>
    <property type="evidence" value="ECO:0007669"/>
    <property type="project" value="UniProtKB-UniRule"/>
</dbReference>
<evidence type="ECO:0000256" key="4">
    <source>
        <dbReference type="ARBA" id="ARBA00022801"/>
    </source>
</evidence>
<evidence type="ECO:0000313" key="17">
    <source>
        <dbReference type="EMBL" id="KAF7143612.1"/>
    </source>
</evidence>
<evidence type="ECO:0000256" key="6">
    <source>
        <dbReference type="ARBA" id="ARBA00022840"/>
    </source>
</evidence>
<evidence type="ECO:0000256" key="12">
    <source>
        <dbReference type="PROSITE-ProRule" id="PRU01122"/>
    </source>
</evidence>
<comment type="similarity">
    <text evidence="11 12 13">Belongs to the peptidase S16 family.</text>
</comment>
<dbReference type="InterPro" id="IPR003959">
    <property type="entry name" value="ATPase_AAA_core"/>
</dbReference>
<dbReference type="Pfam" id="PF22667">
    <property type="entry name" value="Lon_lid"/>
    <property type="match status" value="1"/>
</dbReference>
<dbReference type="HAMAP" id="MF_03120">
    <property type="entry name" value="lonm_euk"/>
    <property type="match status" value="1"/>
</dbReference>
<feature type="binding site" evidence="11">
    <location>
        <begin position="550"/>
        <end position="557"/>
    </location>
    <ligand>
        <name>ATP</name>
        <dbReference type="ChEBI" id="CHEBI:30616"/>
    </ligand>
</feature>
<dbReference type="PANTHER" id="PTHR43718:SF2">
    <property type="entry name" value="LON PROTEASE HOMOLOG, MITOCHONDRIAL"/>
    <property type="match status" value="1"/>
</dbReference>
<dbReference type="EC" id="3.4.21.53" evidence="11"/>
<dbReference type="Gene3D" id="1.20.58.1480">
    <property type="match status" value="1"/>
</dbReference>
<comment type="catalytic activity">
    <reaction evidence="9 11">
        <text>Hydrolysis of proteins in presence of ATP.</text>
        <dbReference type="EC" id="3.4.21.53"/>
    </reaction>
</comment>
<keyword evidence="18" id="KW-1185">Reference proteome</keyword>
<dbReference type="NCBIfam" id="TIGR00763">
    <property type="entry name" value="lon"/>
    <property type="match status" value="1"/>
</dbReference>
<accession>A0A834H1C5</accession>
<dbReference type="Proteomes" id="UP000626092">
    <property type="component" value="Unassembled WGS sequence"/>
</dbReference>
<evidence type="ECO:0000256" key="10">
    <source>
        <dbReference type="ARBA" id="ARBA00058071"/>
    </source>
</evidence>
<dbReference type="InterPro" id="IPR015947">
    <property type="entry name" value="PUA-like_sf"/>
</dbReference>
<dbReference type="PROSITE" id="PS51786">
    <property type="entry name" value="LON_PROTEOLYTIC"/>
    <property type="match status" value="1"/>
</dbReference>
<dbReference type="CDD" id="cd19500">
    <property type="entry name" value="RecA-like_Lon"/>
    <property type="match status" value="1"/>
</dbReference>
<dbReference type="InterPro" id="IPR027417">
    <property type="entry name" value="P-loop_NTPase"/>
</dbReference>
<dbReference type="InterPro" id="IPR008268">
    <property type="entry name" value="Peptidase_S16_AS"/>
</dbReference>
<organism evidence="17 18">
    <name type="scientific">Rhododendron simsii</name>
    <name type="common">Sims's rhododendron</name>
    <dbReference type="NCBI Taxonomy" id="118357"/>
    <lineage>
        <taxon>Eukaryota</taxon>
        <taxon>Viridiplantae</taxon>
        <taxon>Streptophyta</taxon>
        <taxon>Embryophyta</taxon>
        <taxon>Tracheophyta</taxon>
        <taxon>Spermatophyta</taxon>
        <taxon>Magnoliopsida</taxon>
        <taxon>eudicotyledons</taxon>
        <taxon>Gunneridae</taxon>
        <taxon>Pentapetalae</taxon>
        <taxon>asterids</taxon>
        <taxon>Ericales</taxon>
        <taxon>Ericaceae</taxon>
        <taxon>Ericoideae</taxon>
        <taxon>Rhodoreae</taxon>
        <taxon>Rhododendron</taxon>
    </lineage>
</organism>
<reference evidence="17" key="1">
    <citation type="submission" date="2019-11" db="EMBL/GenBank/DDBJ databases">
        <authorList>
            <person name="Liu Y."/>
            <person name="Hou J."/>
            <person name="Li T.-Q."/>
            <person name="Guan C.-H."/>
            <person name="Wu X."/>
            <person name="Wu H.-Z."/>
            <person name="Ling F."/>
            <person name="Zhang R."/>
            <person name="Shi X.-G."/>
            <person name="Ren J.-P."/>
            <person name="Chen E.-F."/>
            <person name="Sun J.-M."/>
        </authorList>
    </citation>
    <scope>NUCLEOTIDE SEQUENCE</scope>
    <source>
        <strain evidence="17">Adult_tree_wgs_1</strain>
        <tissue evidence="17">Leaves</tissue>
    </source>
</reference>
<keyword evidence="8 11" id="KW-0496">Mitochondrion</keyword>
<dbReference type="OrthoDB" id="2411602at2759"/>
<proteinExistence type="inferred from homology"/>
<evidence type="ECO:0000256" key="1">
    <source>
        <dbReference type="ARBA" id="ARBA00004305"/>
    </source>
</evidence>
<dbReference type="Pfam" id="PF05362">
    <property type="entry name" value="Lon_C"/>
    <property type="match status" value="1"/>
</dbReference>
<dbReference type="GO" id="GO:0003697">
    <property type="term" value="F:single-stranded DNA binding"/>
    <property type="evidence" value="ECO:0007669"/>
    <property type="project" value="TreeGrafter"/>
</dbReference>
<comment type="function">
    <text evidence="10 11">ATP-dependent serine protease that mediates the selective degradation of misfolded, unassembled or oxidatively damaged polypeptides as well as certain short-lived regulatory proteins in the mitochondrial matrix. May also have a chaperone function in the assembly of inner membrane protein complexes. Participates in the regulation of mitochondrial gene expression and in the maintenance of the integrity of the mitochondrial genome. Binds to mitochondrial DNA in a site-specific manner.</text>
</comment>
<comment type="caution">
    <text evidence="17">The sequence shown here is derived from an EMBL/GenBank/DDBJ whole genome shotgun (WGS) entry which is preliminary data.</text>
</comment>
<evidence type="ECO:0000256" key="8">
    <source>
        <dbReference type="ARBA" id="ARBA00023128"/>
    </source>
</evidence>
<dbReference type="PANTHER" id="PTHR43718">
    <property type="entry name" value="LON PROTEASE"/>
    <property type="match status" value="1"/>
</dbReference>
<evidence type="ECO:0000256" key="2">
    <source>
        <dbReference type="ARBA" id="ARBA00022670"/>
    </source>
</evidence>
<comment type="subunit">
    <text evidence="11">Homohexamer or homoheptamer. Organized in a ring with a central cavity.</text>
</comment>
<name>A0A834H1C5_RHOSS</name>
<dbReference type="GO" id="GO:0007005">
    <property type="term" value="P:mitochondrion organization"/>
    <property type="evidence" value="ECO:0007669"/>
    <property type="project" value="TreeGrafter"/>
</dbReference>
<dbReference type="AlphaFoldDB" id="A0A834H1C5"/>
<dbReference type="InterPro" id="IPR003593">
    <property type="entry name" value="AAA+_ATPase"/>
</dbReference>
<dbReference type="InterPro" id="IPR020568">
    <property type="entry name" value="Ribosomal_Su5_D2-typ_SF"/>
</dbReference>
<evidence type="ECO:0000256" key="3">
    <source>
        <dbReference type="ARBA" id="ARBA00022741"/>
    </source>
</evidence>
<keyword evidence="5 11" id="KW-0720">Serine protease</keyword>
<evidence type="ECO:0000259" key="16">
    <source>
        <dbReference type="PROSITE" id="PS51787"/>
    </source>
</evidence>
<dbReference type="GO" id="GO:0070407">
    <property type="term" value="P:oxidation-dependent protein catabolic process"/>
    <property type="evidence" value="ECO:0007669"/>
    <property type="project" value="UniProtKB-UniRule"/>
</dbReference>
<dbReference type="SMART" id="SM00382">
    <property type="entry name" value="AAA"/>
    <property type="match status" value="1"/>
</dbReference>
<keyword evidence="3 11" id="KW-0547">Nucleotide-binding</keyword>
<dbReference type="EMBL" id="WJXA01000005">
    <property type="protein sequence ID" value="KAF7143612.1"/>
    <property type="molecule type" value="Genomic_DNA"/>
</dbReference>
<dbReference type="GO" id="GO:0016887">
    <property type="term" value="F:ATP hydrolysis activity"/>
    <property type="evidence" value="ECO:0007669"/>
    <property type="project" value="UniProtKB-UniRule"/>
</dbReference>
<evidence type="ECO:0000256" key="5">
    <source>
        <dbReference type="ARBA" id="ARBA00022825"/>
    </source>
</evidence>